<gene>
    <name evidence="2" type="ORF">PLEPLA_LOCUS20475</name>
</gene>
<feature type="compositionally biased region" description="Polar residues" evidence="1">
    <location>
        <begin position="1"/>
        <end position="10"/>
    </location>
</feature>
<feature type="region of interest" description="Disordered" evidence="1">
    <location>
        <begin position="91"/>
        <end position="111"/>
    </location>
</feature>
<feature type="region of interest" description="Disordered" evidence="1">
    <location>
        <begin position="1"/>
        <end position="37"/>
    </location>
</feature>
<evidence type="ECO:0000256" key="1">
    <source>
        <dbReference type="SAM" id="MobiDB-lite"/>
    </source>
</evidence>
<keyword evidence="3" id="KW-1185">Reference proteome</keyword>
<evidence type="ECO:0000313" key="2">
    <source>
        <dbReference type="EMBL" id="CAB1432412.1"/>
    </source>
</evidence>
<evidence type="ECO:0000313" key="3">
    <source>
        <dbReference type="Proteomes" id="UP001153269"/>
    </source>
</evidence>
<dbReference type="EMBL" id="CADEAL010001438">
    <property type="protein sequence ID" value="CAB1432412.1"/>
    <property type="molecule type" value="Genomic_DNA"/>
</dbReference>
<feature type="region of interest" description="Disordered" evidence="1">
    <location>
        <begin position="131"/>
        <end position="173"/>
    </location>
</feature>
<name>A0A9N7UL17_PLEPL</name>
<reference evidence="2" key="1">
    <citation type="submission" date="2020-03" db="EMBL/GenBank/DDBJ databases">
        <authorList>
            <person name="Weist P."/>
        </authorList>
    </citation>
    <scope>NUCLEOTIDE SEQUENCE</scope>
</reference>
<dbReference type="AlphaFoldDB" id="A0A9N7UL17"/>
<comment type="caution">
    <text evidence="2">The sequence shown here is derived from an EMBL/GenBank/DDBJ whole genome shotgun (WGS) entry which is preliminary data.</text>
</comment>
<proteinExistence type="predicted"/>
<protein>
    <submittedName>
        <fullName evidence="2">Uncharacterized protein</fullName>
    </submittedName>
</protein>
<dbReference type="Proteomes" id="UP001153269">
    <property type="component" value="Unassembled WGS sequence"/>
</dbReference>
<accession>A0A9N7UL17</accession>
<organism evidence="2 3">
    <name type="scientific">Pleuronectes platessa</name>
    <name type="common">European plaice</name>
    <dbReference type="NCBI Taxonomy" id="8262"/>
    <lineage>
        <taxon>Eukaryota</taxon>
        <taxon>Metazoa</taxon>
        <taxon>Chordata</taxon>
        <taxon>Craniata</taxon>
        <taxon>Vertebrata</taxon>
        <taxon>Euteleostomi</taxon>
        <taxon>Actinopterygii</taxon>
        <taxon>Neopterygii</taxon>
        <taxon>Teleostei</taxon>
        <taxon>Neoteleostei</taxon>
        <taxon>Acanthomorphata</taxon>
        <taxon>Carangaria</taxon>
        <taxon>Pleuronectiformes</taxon>
        <taxon>Pleuronectoidei</taxon>
        <taxon>Pleuronectidae</taxon>
        <taxon>Pleuronectes</taxon>
    </lineage>
</organism>
<feature type="compositionally biased region" description="Polar residues" evidence="1">
    <location>
        <begin position="156"/>
        <end position="173"/>
    </location>
</feature>
<sequence length="173" mass="18841">MGSSCCSSRVSTEHNSKVKERKRGKIRSDAAGTGCPPTEFGAVVTHCSAEECDAAGRRHWRISERRHMSGSGEFGPELLRILRKRRVETDASLPMPQETKPGQDSMPPPPSMLALSFHEAALGPRRAALISDLGPSVTGHPLQWPGPPPRGHRYSDTPQVLLQLSSSQTAKQR</sequence>